<dbReference type="RefSeq" id="WP_306734695.1">
    <property type="nucleotide sequence ID" value="NZ_JANHAX010000001.1"/>
</dbReference>
<protein>
    <submittedName>
        <fullName evidence="3">Pilus assembly protein</fullName>
    </submittedName>
</protein>
<dbReference type="Proteomes" id="UP001226762">
    <property type="component" value="Unassembled WGS sequence"/>
</dbReference>
<keyword evidence="4" id="KW-1185">Reference proteome</keyword>
<evidence type="ECO:0000313" key="4">
    <source>
        <dbReference type="Proteomes" id="UP001226762"/>
    </source>
</evidence>
<sequence length="135" mass="15420">MKKLNHYFRDFVRSESGSQTIEAVIWVPIFVFFLAFMVNVAMVFFNESQMLRVVQDANRAFSLGWFTTDIETEQHITQELAYLSPNVTVDTVVDGGIIKTQLSIPAFDMMPLKGLGKQFFSTTQITVQAEHVVEF</sequence>
<name>A0AAE4B3R0_9RHOB</name>
<dbReference type="InterPro" id="IPR012495">
    <property type="entry name" value="TadE-like_dom"/>
</dbReference>
<dbReference type="Pfam" id="PF07811">
    <property type="entry name" value="TadE"/>
    <property type="match status" value="1"/>
</dbReference>
<reference evidence="3" key="2">
    <citation type="submission" date="2023-02" db="EMBL/GenBank/DDBJ databases">
        <title>'Rhodoalgimonas zhirmunskyi' gen. nov., isolated from a red alga.</title>
        <authorList>
            <person name="Nedashkovskaya O.I."/>
            <person name="Otstavnykh N.Y."/>
            <person name="Bystritskaya E.P."/>
            <person name="Balabanova L.A."/>
            <person name="Isaeva M.P."/>
        </authorList>
    </citation>
    <scope>NUCLEOTIDE SEQUENCE</scope>
    <source>
        <strain evidence="3">KCTC 52189</strain>
    </source>
</reference>
<keyword evidence="1" id="KW-0812">Transmembrane</keyword>
<organism evidence="3 4">
    <name type="scientific">Marimonas arenosa</name>
    <dbReference type="NCBI Taxonomy" id="1795305"/>
    <lineage>
        <taxon>Bacteria</taxon>
        <taxon>Pseudomonadati</taxon>
        <taxon>Pseudomonadota</taxon>
        <taxon>Alphaproteobacteria</taxon>
        <taxon>Rhodobacterales</taxon>
        <taxon>Paracoccaceae</taxon>
        <taxon>Marimonas</taxon>
    </lineage>
</organism>
<keyword evidence="1" id="KW-1133">Transmembrane helix</keyword>
<keyword evidence="1" id="KW-0472">Membrane</keyword>
<evidence type="ECO:0000256" key="1">
    <source>
        <dbReference type="SAM" id="Phobius"/>
    </source>
</evidence>
<dbReference type="EMBL" id="JANHAX010000001">
    <property type="protein sequence ID" value="MDQ2089450.1"/>
    <property type="molecule type" value="Genomic_DNA"/>
</dbReference>
<reference evidence="3" key="1">
    <citation type="submission" date="2022-07" db="EMBL/GenBank/DDBJ databases">
        <authorList>
            <person name="Otstavnykh N."/>
            <person name="Isaeva M."/>
            <person name="Bystritskaya E."/>
        </authorList>
    </citation>
    <scope>NUCLEOTIDE SEQUENCE</scope>
    <source>
        <strain evidence="3">KCTC 52189</strain>
    </source>
</reference>
<evidence type="ECO:0000313" key="3">
    <source>
        <dbReference type="EMBL" id="MDQ2089450.1"/>
    </source>
</evidence>
<proteinExistence type="predicted"/>
<comment type="caution">
    <text evidence="3">The sequence shown here is derived from an EMBL/GenBank/DDBJ whole genome shotgun (WGS) entry which is preliminary data.</text>
</comment>
<accession>A0AAE4B3R0</accession>
<feature type="transmembrane region" description="Helical" evidence="1">
    <location>
        <begin position="23"/>
        <end position="45"/>
    </location>
</feature>
<feature type="domain" description="TadE-like" evidence="2">
    <location>
        <begin position="17"/>
        <end position="57"/>
    </location>
</feature>
<evidence type="ECO:0000259" key="2">
    <source>
        <dbReference type="Pfam" id="PF07811"/>
    </source>
</evidence>
<gene>
    <name evidence="3" type="ORF">NO357_05995</name>
</gene>
<dbReference type="AlphaFoldDB" id="A0AAE4B3R0"/>